<keyword evidence="1" id="KW-0812">Transmembrane</keyword>
<name>A0AAE9ZG59_9PROT</name>
<reference evidence="2" key="1">
    <citation type="submission" date="2023-02" db="EMBL/GenBank/DDBJ databases">
        <title>Genome sequence of Hyphococcus flavus.</title>
        <authorList>
            <person name="Rong J.-C."/>
            <person name="Zhao Q."/>
            <person name="Yi M."/>
            <person name="Wu J.-Y."/>
        </authorList>
    </citation>
    <scope>NUCLEOTIDE SEQUENCE</scope>
    <source>
        <strain evidence="2">MCCC 1K03223</strain>
    </source>
</reference>
<accession>A0AAE9ZG59</accession>
<dbReference type="EMBL" id="CP118166">
    <property type="protein sequence ID" value="WDI32343.1"/>
    <property type="molecule type" value="Genomic_DNA"/>
</dbReference>
<proteinExistence type="predicted"/>
<evidence type="ECO:0000313" key="3">
    <source>
        <dbReference type="Proteomes" id="UP001214043"/>
    </source>
</evidence>
<feature type="transmembrane region" description="Helical" evidence="1">
    <location>
        <begin position="72"/>
        <end position="97"/>
    </location>
</feature>
<feature type="transmembrane region" description="Helical" evidence="1">
    <location>
        <begin position="167"/>
        <end position="189"/>
    </location>
</feature>
<dbReference type="RefSeq" id="WP_274494264.1">
    <property type="nucleotide sequence ID" value="NZ_CP118166.1"/>
</dbReference>
<organism evidence="2 3">
    <name type="scientific">Hyphococcus flavus</name>
    <dbReference type="NCBI Taxonomy" id="1866326"/>
    <lineage>
        <taxon>Bacteria</taxon>
        <taxon>Pseudomonadati</taxon>
        <taxon>Pseudomonadota</taxon>
        <taxon>Alphaproteobacteria</taxon>
        <taxon>Parvularculales</taxon>
        <taxon>Parvularculaceae</taxon>
        <taxon>Hyphococcus</taxon>
    </lineage>
</organism>
<feature type="transmembrane region" description="Helical" evidence="1">
    <location>
        <begin position="30"/>
        <end position="52"/>
    </location>
</feature>
<keyword evidence="1" id="KW-0472">Membrane</keyword>
<keyword evidence="1" id="KW-1133">Transmembrane helix</keyword>
<gene>
    <name evidence="2" type="ORF">PUV54_03945</name>
</gene>
<evidence type="ECO:0000256" key="1">
    <source>
        <dbReference type="SAM" id="Phobius"/>
    </source>
</evidence>
<protein>
    <submittedName>
        <fullName evidence="2">Uncharacterized protein</fullName>
    </submittedName>
</protein>
<keyword evidence="3" id="KW-1185">Reference proteome</keyword>
<dbReference type="KEGG" id="hfl:PUV54_03945"/>
<dbReference type="AlphaFoldDB" id="A0AAE9ZG59"/>
<evidence type="ECO:0000313" key="2">
    <source>
        <dbReference type="EMBL" id="WDI32343.1"/>
    </source>
</evidence>
<feature type="transmembrane region" description="Helical" evidence="1">
    <location>
        <begin position="201"/>
        <end position="221"/>
    </location>
</feature>
<sequence length="252" mass="27867">MPLENGQESQEYVAFQEHDLKGYRLEKQDAPWLITVLIIGAVALFIVVTQGWESGREGNRLFVPLYFMPDTTNIAIDILMSFAVITALMERAVEVFIGSTRAIRRKLTTRHLEALNSLLEDRQNSYDAAKASGDSKAQSMESALLALKDRRNRVYHRLTSYRTGTRIRALSFSLLFGTLIALAGVRVISPLLDVPYAALSNIQWAALQIVDIAGTAGLIAGGTNGIHRLISNLGARTEPENPSELEVRTRPS</sequence>
<dbReference type="Proteomes" id="UP001214043">
    <property type="component" value="Chromosome"/>
</dbReference>